<evidence type="ECO:0000313" key="1">
    <source>
        <dbReference type="EMBL" id="EOA86527.1"/>
    </source>
</evidence>
<dbReference type="RefSeq" id="XP_008025204.1">
    <property type="nucleotide sequence ID" value="XM_008027013.1"/>
</dbReference>
<dbReference type="Proteomes" id="UP000016935">
    <property type="component" value="Unassembled WGS sequence"/>
</dbReference>
<dbReference type="OrthoDB" id="9986683at2759"/>
<evidence type="ECO:0000313" key="2">
    <source>
        <dbReference type="Proteomes" id="UP000016935"/>
    </source>
</evidence>
<keyword evidence="2" id="KW-1185">Reference proteome</keyword>
<organism evidence="1 2">
    <name type="scientific">Exserohilum turcicum (strain 28A)</name>
    <name type="common">Northern leaf blight fungus</name>
    <name type="synonym">Setosphaeria turcica</name>
    <dbReference type="NCBI Taxonomy" id="671987"/>
    <lineage>
        <taxon>Eukaryota</taxon>
        <taxon>Fungi</taxon>
        <taxon>Dikarya</taxon>
        <taxon>Ascomycota</taxon>
        <taxon>Pezizomycotina</taxon>
        <taxon>Dothideomycetes</taxon>
        <taxon>Pleosporomycetidae</taxon>
        <taxon>Pleosporales</taxon>
        <taxon>Pleosporineae</taxon>
        <taxon>Pleosporaceae</taxon>
        <taxon>Exserohilum</taxon>
    </lineage>
</organism>
<reference evidence="1 2" key="2">
    <citation type="journal article" date="2013" name="PLoS Genet.">
        <title>Comparative genome structure, secondary metabolite, and effector coding capacity across Cochliobolus pathogens.</title>
        <authorList>
            <person name="Condon B.J."/>
            <person name="Leng Y."/>
            <person name="Wu D."/>
            <person name="Bushley K.E."/>
            <person name="Ohm R.A."/>
            <person name="Otillar R."/>
            <person name="Martin J."/>
            <person name="Schackwitz W."/>
            <person name="Grimwood J."/>
            <person name="MohdZainudin N."/>
            <person name="Xue C."/>
            <person name="Wang R."/>
            <person name="Manning V.A."/>
            <person name="Dhillon B."/>
            <person name="Tu Z.J."/>
            <person name="Steffenson B.J."/>
            <person name="Salamov A."/>
            <person name="Sun H."/>
            <person name="Lowry S."/>
            <person name="LaButti K."/>
            <person name="Han J."/>
            <person name="Copeland A."/>
            <person name="Lindquist E."/>
            <person name="Barry K."/>
            <person name="Schmutz J."/>
            <person name="Baker S.E."/>
            <person name="Ciuffetti L.M."/>
            <person name="Grigoriev I.V."/>
            <person name="Zhong S."/>
            <person name="Turgeon B.G."/>
        </authorList>
    </citation>
    <scope>NUCLEOTIDE SEQUENCE [LARGE SCALE GENOMIC DNA]</scope>
    <source>
        <strain evidence="2">28A</strain>
    </source>
</reference>
<protein>
    <submittedName>
        <fullName evidence="1">Uncharacterized protein</fullName>
    </submittedName>
</protein>
<accession>R0KEE4</accession>
<proteinExistence type="predicted"/>
<dbReference type="EMBL" id="KB908592">
    <property type="protein sequence ID" value="EOA86527.1"/>
    <property type="molecule type" value="Genomic_DNA"/>
</dbReference>
<reference evidence="1 2" key="1">
    <citation type="journal article" date="2012" name="PLoS Pathog.">
        <title>Diverse lifestyles and strategies of plant pathogenesis encoded in the genomes of eighteen Dothideomycetes fungi.</title>
        <authorList>
            <person name="Ohm R.A."/>
            <person name="Feau N."/>
            <person name="Henrissat B."/>
            <person name="Schoch C.L."/>
            <person name="Horwitz B.A."/>
            <person name="Barry K.W."/>
            <person name="Condon B.J."/>
            <person name="Copeland A.C."/>
            <person name="Dhillon B."/>
            <person name="Glaser F."/>
            <person name="Hesse C.N."/>
            <person name="Kosti I."/>
            <person name="LaButti K."/>
            <person name="Lindquist E.A."/>
            <person name="Lucas S."/>
            <person name="Salamov A.A."/>
            <person name="Bradshaw R.E."/>
            <person name="Ciuffetti L."/>
            <person name="Hamelin R.C."/>
            <person name="Kema G.H.J."/>
            <person name="Lawrence C."/>
            <person name="Scott J.A."/>
            <person name="Spatafora J.W."/>
            <person name="Turgeon B.G."/>
            <person name="de Wit P.J.G.M."/>
            <person name="Zhong S."/>
            <person name="Goodwin S.B."/>
            <person name="Grigoriev I.V."/>
        </authorList>
    </citation>
    <scope>NUCLEOTIDE SEQUENCE [LARGE SCALE GENOMIC DNA]</scope>
    <source>
        <strain evidence="2">28A</strain>
    </source>
</reference>
<dbReference type="HOGENOM" id="CLU_091742_0_0_1"/>
<name>R0KEE4_EXST2</name>
<dbReference type="Pfam" id="PF15610">
    <property type="entry name" value="PRTase_3"/>
    <property type="match status" value="1"/>
</dbReference>
<dbReference type="AlphaFoldDB" id="R0KEE4"/>
<dbReference type="GeneID" id="19395631"/>
<dbReference type="InterPro" id="IPR028944">
    <property type="entry name" value="PRTase_ComF-like"/>
</dbReference>
<gene>
    <name evidence="1" type="ORF">SETTUDRAFT_114856</name>
</gene>
<dbReference type="STRING" id="671987.R0KEE4"/>
<dbReference type="eggNOG" id="ENOG502SXIH">
    <property type="taxonomic scope" value="Eukaryota"/>
</dbReference>
<sequence length="269" mass="30121">MVRDVFALHAIVAGDDMRFPFSLRDYQRYIFGDDRVAHRLGTDLAKAFIPTISSPPLDFAVAVLSEKVPTATHSLRNHFVAYLNRHLIANNAAPALKLDFHHVGASAKKARGGPPPATATAAVYHIDTQRLQNRTLIVLADIRTGQDREDRIRASFAVQGITTVFAYLAALDDAAATPQLSTFLSSVVSPSIKDIESIAQGPSFVMNECFVKFILERDDVEFCQFIRRQDDHFARLLLDHAINSHYHDDDEHKGNVRFLLWEIQARESV</sequence>